<sequence>MKNNKRVSVTKEMKRNSYELEKGTKGTVHLEHAPKPHSSGALITEDIE</sequence>
<keyword evidence="3" id="KW-1185">Reference proteome</keyword>
<dbReference type="Proteomes" id="UP001290455">
    <property type="component" value="Unassembled WGS sequence"/>
</dbReference>
<protein>
    <submittedName>
        <fullName evidence="2">Uncharacterized protein</fullName>
    </submittedName>
</protein>
<dbReference type="RefSeq" id="WP_322445785.1">
    <property type="nucleotide sequence ID" value="NZ_JAXOFX010000003.1"/>
</dbReference>
<gene>
    <name evidence="2" type="ORF">SM124_06995</name>
</gene>
<proteinExistence type="predicted"/>
<accession>A0ABU5IWH2</accession>
<reference evidence="2 3" key="1">
    <citation type="submission" date="2023-11" db="EMBL/GenBank/DDBJ databases">
        <title>Bacillus jintuensis, isolated from a mudflat on the Beibu Gulf coast.</title>
        <authorList>
            <person name="Li M."/>
        </authorList>
    </citation>
    <scope>NUCLEOTIDE SEQUENCE [LARGE SCALE GENOMIC DNA]</scope>
    <source>
        <strain evidence="2 3">31A1R</strain>
    </source>
</reference>
<organism evidence="2 3">
    <name type="scientific">Robertmurraya mangrovi</name>
    <dbReference type="NCBI Taxonomy" id="3098077"/>
    <lineage>
        <taxon>Bacteria</taxon>
        <taxon>Bacillati</taxon>
        <taxon>Bacillota</taxon>
        <taxon>Bacilli</taxon>
        <taxon>Bacillales</taxon>
        <taxon>Bacillaceae</taxon>
        <taxon>Robertmurraya</taxon>
    </lineage>
</organism>
<comment type="caution">
    <text evidence="2">The sequence shown here is derived from an EMBL/GenBank/DDBJ whole genome shotgun (WGS) entry which is preliminary data.</text>
</comment>
<evidence type="ECO:0000313" key="2">
    <source>
        <dbReference type="EMBL" id="MDZ5471492.1"/>
    </source>
</evidence>
<feature type="region of interest" description="Disordered" evidence="1">
    <location>
        <begin position="1"/>
        <end position="48"/>
    </location>
</feature>
<feature type="compositionally biased region" description="Basic and acidic residues" evidence="1">
    <location>
        <begin position="9"/>
        <end position="34"/>
    </location>
</feature>
<dbReference type="EMBL" id="JAXOFX010000003">
    <property type="protein sequence ID" value="MDZ5471492.1"/>
    <property type="molecule type" value="Genomic_DNA"/>
</dbReference>
<evidence type="ECO:0000313" key="3">
    <source>
        <dbReference type="Proteomes" id="UP001290455"/>
    </source>
</evidence>
<name>A0ABU5IWH2_9BACI</name>
<evidence type="ECO:0000256" key="1">
    <source>
        <dbReference type="SAM" id="MobiDB-lite"/>
    </source>
</evidence>